<reference evidence="2" key="1">
    <citation type="submission" date="2016-11" db="UniProtKB">
        <authorList>
            <consortium name="WormBaseParasite"/>
        </authorList>
    </citation>
    <scope>IDENTIFICATION</scope>
</reference>
<dbReference type="WBParaSite" id="Hba_01137">
    <property type="protein sequence ID" value="Hba_01137"/>
    <property type="gene ID" value="Hba_01137"/>
</dbReference>
<keyword evidence="1" id="KW-1185">Reference proteome</keyword>
<sequence>MFILNILRYNLTITVLSKGRMKYIPRNISGIKRSSA</sequence>
<protein>
    <submittedName>
        <fullName evidence="2">Uncharacterized protein</fullName>
    </submittedName>
</protein>
<evidence type="ECO:0000313" key="2">
    <source>
        <dbReference type="WBParaSite" id="Hba_01137"/>
    </source>
</evidence>
<dbReference type="AlphaFoldDB" id="A0A1I7W911"/>
<dbReference type="Proteomes" id="UP000095283">
    <property type="component" value="Unplaced"/>
</dbReference>
<name>A0A1I7W911_HETBA</name>
<evidence type="ECO:0000313" key="1">
    <source>
        <dbReference type="Proteomes" id="UP000095283"/>
    </source>
</evidence>
<accession>A0A1I7W911</accession>
<organism evidence="1 2">
    <name type="scientific">Heterorhabditis bacteriophora</name>
    <name type="common">Entomopathogenic nematode worm</name>
    <dbReference type="NCBI Taxonomy" id="37862"/>
    <lineage>
        <taxon>Eukaryota</taxon>
        <taxon>Metazoa</taxon>
        <taxon>Ecdysozoa</taxon>
        <taxon>Nematoda</taxon>
        <taxon>Chromadorea</taxon>
        <taxon>Rhabditida</taxon>
        <taxon>Rhabditina</taxon>
        <taxon>Rhabditomorpha</taxon>
        <taxon>Strongyloidea</taxon>
        <taxon>Heterorhabditidae</taxon>
        <taxon>Heterorhabditis</taxon>
    </lineage>
</organism>
<proteinExistence type="predicted"/>